<name>A0A5C6ZA56_9FLAO</name>
<comment type="caution">
    <text evidence="1">The sequence shown here is derived from an EMBL/GenBank/DDBJ whole genome shotgun (WGS) entry which is preliminary data.</text>
</comment>
<dbReference type="RefSeq" id="WP_147088526.1">
    <property type="nucleotide sequence ID" value="NZ_VORM01000061.1"/>
</dbReference>
<proteinExistence type="predicted"/>
<protein>
    <submittedName>
        <fullName evidence="1">Uncharacterized protein</fullName>
    </submittedName>
</protein>
<gene>
    <name evidence="1" type="ORF">ESY86_20285</name>
</gene>
<reference evidence="1 2" key="1">
    <citation type="submission" date="2019-08" db="EMBL/GenBank/DDBJ databases">
        <title>Genomes of Subsaximicrobium wynnwilliamsii strains.</title>
        <authorList>
            <person name="Bowman J.P."/>
        </authorList>
    </citation>
    <scope>NUCLEOTIDE SEQUENCE [LARGE SCALE GENOMIC DNA]</scope>
    <source>
        <strain evidence="1 2">2-80-2</strain>
    </source>
</reference>
<dbReference type="Proteomes" id="UP000321578">
    <property type="component" value="Unassembled WGS sequence"/>
</dbReference>
<dbReference type="OrthoDB" id="5821096at2"/>
<evidence type="ECO:0000313" key="2">
    <source>
        <dbReference type="Proteomes" id="UP000321578"/>
    </source>
</evidence>
<keyword evidence="2" id="KW-1185">Reference proteome</keyword>
<dbReference type="EMBL" id="VORO01000063">
    <property type="protein sequence ID" value="TXD86406.1"/>
    <property type="molecule type" value="Genomic_DNA"/>
</dbReference>
<organism evidence="1 2">
    <name type="scientific">Subsaximicrobium wynnwilliamsii</name>
    <dbReference type="NCBI Taxonomy" id="291179"/>
    <lineage>
        <taxon>Bacteria</taxon>
        <taxon>Pseudomonadati</taxon>
        <taxon>Bacteroidota</taxon>
        <taxon>Flavobacteriia</taxon>
        <taxon>Flavobacteriales</taxon>
        <taxon>Flavobacteriaceae</taxon>
        <taxon>Subsaximicrobium</taxon>
    </lineage>
</organism>
<accession>A0A5C6ZA56</accession>
<evidence type="ECO:0000313" key="1">
    <source>
        <dbReference type="EMBL" id="TXD86406.1"/>
    </source>
</evidence>
<dbReference type="AlphaFoldDB" id="A0A5C6ZA56"/>
<sequence>MRKIFILKGKSETGKTTKINQIAEWIINNYGCANTIGLNTTNYLKDTHGILTVNKLTIGINSSGDNEWEVKKIDNLSLPNDERPDIILCTCRTKGKGRKHIRDNYNRTNGWLSVFIGVEEFPILDIKNQTTRDTRVIEELKTWLTGLEKL</sequence>